<protein>
    <submittedName>
        <fullName evidence="8">Venom carboxylesterase-6</fullName>
    </submittedName>
</protein>
<dbReference type="InterPro" id="IPR019826">
    <property type="entry name" value="Carboxylesterase_B_AS"/>
</dbReference>
<feature type="domain" description="Carboxylesterase type B" evidence="7">
    <location>
        <begin position="22"/>
        <end position="492"/>
    </location>
</feature>
<evidence type="ECO:0000313" key="8">
    <source>
        <dbReference type="EMBL" id="KOC67063.1"/>
    </source>
</evidence>
<dbReference type="OrthoDB" id="19653at2759"/>
<keyword evidence="3" id="KW-0378">Hydrolase</keyword>
<keyword evidence="2" id="KW-0719">Serine esterase</keyword>
<dbReference type="InterPro" id="IPR019819">
    <property type="entry name" value="Carboxylesterase_B_CS"/>
</dbReference>
<organism evidence="8 9">
    <name type="scientific">Habropoda laboriosa</name>
    <dbReference type="NCBI Taxonomy" id="597456"/>
    <lineage>
        <taxon>Eukaryota</taxon>
        <taxon>Metazoa</taxon>
        <taxon>Ecdysozoa</taxon>
        <taxon>Arthropoda</taxon>
        <taxon>Hexapoda</taxon>
        <taxon>Insecta</taxon>
        <taxon>Pterygota</taxon>
        <taxon>Neoptera</taxon>
        <taxon>Endopterygota</taxon>
        <taxon>Hymenoptera</taxon>
        <taxon>Apocrita</taxon>
        <taxon>Aculeata</taxon>
        <taxon>Apoidea</taxon>
        <taxon>Anthophila</taxon>
        <taxon>Apidae</taxon>
        <taxon>Habropoda</taxon>
    </lineage>
</organism>
<evidence type="ECO:0000256" key="4">
    <source>
        <dbReference type="ARBA" id="ARBA00023157"/>
    </source>
</evidence>
<evidence type="ECO:0000256" key="1">
    <source>
        <dbReference type="ARBA" id="ARBA00005964"/>
    </source>
</evidence>
<dbReference type="GO" id="GO:0052689">
    <property type="term" value="F:carboxylic ester hydrolase activity"/>
    <property type="evidence" value="ECO:0007669"/>
    <property type="project" value="UniProtKB-KW"/>
</dbReference>
<dbReference type="InterPro" id="IPR002018">
    <property type="entry name" value="CarbesteraseB"/>
</dbReference>
<dbReference type="AlphaFoldDB" id="A0A0L7R8A6"/>
<reference evidence="8 9" key="1">
    <citation type="submission" date="2015-07" db="EMBL/GenBank/DDBJ databases">
        <title>The genome of Habropoda laboriosa.</title>
        <authorList>
            <person name="Pan H."/>
            <person name="Kapheim K."/>
        </authorList>
    </citation>
    <scope>NUCLEOTIDE SEQUENCE [LARGE SCALE GENOMIC DNA]</scope>
    <source>
        <strain evidence="8">0110345459</strain>
    </source>
</reference>
<dbReference type="STRING" id="597456.A0A0L7R8A6"/>
<dbReference type="PANTHER" id="PTHR43142">
    <property type="entry name" value="CARBOXYLIC ESTER HYDROLASE"/>
    <property type="match status" value="1"/>
</dbReference>
<evidence type="ECO:0000256" key="3">
    <source>
        <dbReference type="ARBA" id="ARBA00022801"/>
    </source>
</evidence>
<dbReference type="PROSITE" id="PS00122">
    <property type="entry name" value="CARBOXYLESTERASE_B_1"/>
    <property type="match status" value="2"/>
</dbReference>
<dbReference type="ESTHER" id="9hyme-a0a0l7r8a6.1">
    <property type="family name" value="Carb_B_Arthropoda"/>
</dbReference>
<evidence type="ECO:0000256" key="6">
    <source>
        <dbReference type="SAM" id="SignalP"/>
    </source>
</evidence>
<evidence type="ECO:0000259" key="7">
    <source>
        <dbReference type="Pfam" id="PF00135"/>
    </source>
</evidence>
<sequence length="1034" mass="115024">MGSKMLVLFALLFLHYANGGDGPVVMTQNGAVRGSHNYTAWDNSTKFSSFTNMPYGKPPVGALRFKPPVPAAPWEGTLDATEEPIPCSQNDILSQRLMGREDCLKINVYTPYTNFSESMTLKPVMVWIYGGAFIAGYSNYTFYGPYYLMSHDVVVVSMNYRVGAFGFLCVDDPRVSCNVGLKDQHLALQWVQKNIAAFGGDPKQVTIFGQSAGAASVNYHILAEQAAGLFSKAILMSGTSLTPWAHHTRLDAHNNARLLALRLGHLSITTKDIVDKLSTADAIEIAVATNELNVLYPIPFRPCIENKLTDPTAYVTDCSMKKLLTGNFNKVPTMLGYTENEALPFLYIVDRVAGNATDIIDYFGKIDPVAHNALLTLVKDTALLTIENLTKLVSIVLFDSPIDMAQKALAKYVPTDVYFYHQSFFTSNVFHKVYAGMHIEGACAHMDDIPYIWQLRDIYSSPNPDDPEHKHIVKMSTMWTNFAKYGFFNKREDLQVENMDRTTLFLFLLFLIERVNGQNGPIVQTLNGLVRGTYNTTIWKSMPFSSFRGIPYGKPPVGELRFQPPVPVDPWGGILEATSTPNPCPQFEDMSQILMGREDCLYLNVYTPVTNFMPPLKLIPVMVWIYGGSFTTGHSNDTLYGPRLMIERDVVIVTFNYRVGPLGFLSLNHSKALGNAGLKDQYLVLQWVKKNIAAFGGDPNQVTIFGESAGSVSVGYHVLSEKAAGLFSKAFLMSGTPLCQWAHQTAKDNLINAKQLAALLGYAAPTTEDLLDFLLQVPALDLAIATANLSVTHPLPFRPVIENTTLDYNNTAYITECSAVKYHTGRFNKVPTMMGYMHDEAIYFLFYFLHSSNPIHDAISFFENMDNLTGNALISALNNTVQIEVDIGTDLFFISPIDLTQQLLAANNSGNPIYYYRQSYQSPYLWHRYYLGVPFNGAAHFDDIPYIWETDIIPVPTDPNDPYYQFLQAMVGMTTNFAKYGNPTPEGNSPIGITWTPSGVEGLQIDLNSTFTMNNRLADDNALLFEPILSASCI</sequence>
<dbReference type="ESTHER" id="9hyme-a0a0l7r8a6.2">
    <property type="family name" value="Carb_B_Arthropoda"/>
</dbReference>
<dbReference type="SUPFAM" id="SSF53474">
    <property type="entry name" value="alpha/beta-Hydrolases"/>
    <property type="match status" value="2"/>
</dbReference>
<dbReference type="Proteomes" id="UP000053825">
    <property type="component" value="Unassembled WGS sequence"/>
</dbReference>
<name>A0A0L7R8A6_9HYME</name>
<dbReference type="PANTHER" id="PTHR43142:SF1">
    <property type="entry name" value="CARBOXYLIC ESTER HYDROLASE"/>
    <property type="match status" value="1"/>
</dbReference>
<evidence type="ECO:0000256" key="5">
    <source>
        <dbReference type="ARBA" id="ARBA00023180"/>
    </source>
</evidence>
<dbReference type="PROSITE" id="PS00941">
    <property type="entry name" value="CARBOXYLESTERASE_B_2"/>
    <property type="match status" value="1"/>
</dbReference>
<feature type="domain" description="Carboxylesterase type B" evidence="7">
    <location>
        <begin position="521"/>
        <end position="990"/>
    </location>
</feature>
<keyword evidence="9" id="KW-1185">Reference proteome</keyword>
<feature type="signal peptide" evidence="6">
    <location>
        <begin position="1"/>
        <end position="19"/>
    </location>
</feature>
<feature type="chain" id="PRO_5007254276" evidence="6">
    <location>
        <begin position="20"/>
        <end position="1034"/>
    </location>
</feature>
<dbReference type="EMBL" id="KQ414633">
    <property type="protein sequence ID" value="KOC67063.1"/>
    <property type="molecule type" value="Genomic_DNA"/>
</dbReference>
<keyword evidence="6" id="KW-0732">Signal</keyword>
<dbReference type="Gene3D" id="3.40.50.1820">
    <property type="entry name" value="alpha/beta hydrolase"/>
    <property type="match status" value="2"/>
</dbReference>
<proteinExistence type="inferred from homology"/>
<evidence type="ECO:0000313" key="9">
    <source>
        <dbReference type="Proteomes" id="UP000053825"/>
    </source>
</evidence>
<evidence type="ECO:0000256" key="2">
    <source>
        <dbReference type="ARBA" id="ARBA00022487"/>
    </source>
</evidence>
<comment type="similarity">
    <text evidence="1">Belongs to the type-B carboxylesterase/lipase family.</text>
</comment>
<keyword evidence="4" id="KW-1015">Disulfide bond</keyword>
<gene>
    <name evidence="8" type="ORF">WH47_11716</name>
</gene>
<dbReference type="Pfam" id="PF00135">
    <property type="entry name" value="COesterase"/>
    <property type="match status" value="2"/>
</dbReference>
<dbReference type="InterPro" id="IPR029058">
    <property type="entry name" value="AB_hydrolase_fold"/>
</dbReference>
<accession>A0A0L7R8A6</accession>
<keyword evidence="5" id="KW-0325">Glycoprotein</keyword>